<keyword evidence="1" id="KW-1133">Transmembrane helix</keyword>
<keyword evidence="1" id="KW-0812">Transmembrane</keyword>
<sequence>MELKKKISIILIIAPILCLLYMLFIKDIFIDYDYKPLTEPLTNNLFDNINLYIFDSNNASITKRNISTGMYTDANYKDFYVIIEIPINNYLVENKANTYIIFQSLLQGTSEWVNNNKYSIKMFYFQDNNPDNDCITFYNEKWVGLDKLISCKQLIPKEALGNSIYIEYASEIGSFFFLKNGNDIRFFNNYLSVQ</sequence>
<evidence type="ECO:0000256" key="1">
    <source>
        <dbReference type="SAM" id="Phobius"/>
    </source>
</evidence>
<proteinExistence type="predicted"/>
<dbReference type="EMBL" id="BRLB01000001">
    <property type="protein sequence ID" value="GKX28734.1"/>
    <property type="molecule type" value="Genomic_DNA"/>
</dbReference>
<name>A0A9W5YB60_9FIRM</name>
<keyword evidence="3" id="KW-1185">Reference proteome</keyword>
<accession>A0A9W5YB60</accession>
<keyword evidence="1" id="KW-0472">Membrane</keyword>
<dbReference type="RefSeq" id="WP_281813357.1">
    <property type="nucleotide sequence ID" value="NZ_BRLB01000001.1"/>
</dbReference>
<protein>
    <submittedName>
        <fullName evidence="2">Uncharacterized protein</fullName>
    </submittedName>
</protein>
<reference evidence="2" key="1">
    <citation type="submission" date="2022-06" db="EMBL/GenBank/DDBJ databases">
        <title>Vallitalea longa sp. nov., an anaerobic bacterium isolated from marine sediment.</title>
        <authorList>
            <person name="Hirano S."/>
            <person name="Terahara T."/>
            <person name="Mori K."/>
            <person name="Hamada M."/>
            <person name="Matsumoto R."/>
            <person name="Kobayashi T."/>
        </authorList>
    </citation>
    <scope>NUCLEOTIDE SEQUENCE</scope>
    <source>
        <strain evidence="2">SH18-1</strain>
    </source>
</reference>
<dbReference type="AlphaFoldDB" id="A0A9W5YB60"/>
<feature type="transmembrane region" description="Helical" evidence="1">
    <location>
        <begin position="7"/>
        <end position="25"/>
    </location>
</feature>
<evidence type="ECO:0000313" key="2">
    <source>
        <dbReference type="EMBL" id="GKX28734.1"/>
    </source>
</evidence>
<comment type="caution">
    <text evidence="2">The sequence shown here is derived from an EMBL/GenBank/DDBJ whole genome shotgun (WGS) entry which is preliminary data.</text>
</comment>
<dbReference type="Proteomes" id="UP001144256">
    <property type="component" value="Unassembled WGS sequence"/>
</dbReference>
<organism evidence="2 3">
    <name type="scientific">Vallitalea longa</name>
    <dbReference type="NCBI Taxonomy" id="2936439"/>
    <lineage>
        <taxon>Bacteria</taxon>
        <taxon>Bacillati</taxon>
        <taxon>Bacillota</taxon>
        <taxon>Clostridia</taxon>
        <taxon>Lachnospirales</taxon>
        <taxon>Vallitaleaceae</taxon>
        <taxon>Vallitalea</taxon>
    </lineage>
</organism>
<gene>
    <name evidence="2" type="ORF">SH1V18_12140</name>
</gene>
<evidence type="ECO:0000313" key="3">
    <source>
        <dbReference type="Proteomes" id="UP001144256"/>
    </source>
</evidence>